<organism evidence="1 2">
    <name type="scientific">Gynuella sunshinyii YC6258</name>
    <dbReference type="NCBI Taxonomy" id="1445510"/>
    <lineage>
        <taxon>Bacteria</taxon>
        <taxon>Pseudomonadati</taxon>
        <taxon>Pseudomonadota</taxon>
        <taxon>Gammaproteobacteria</taxon>
        <taxon>Oceanospirillales</taxon>
        <taxon>Saccharospirillaceae</taxon>
        <taxon>Gynuella</taxon>
    </lineage>
</organism>
<proteinExistence type="predicted"/>
<dbReference type="KEGG" id="gsn:YC6258_04187"/>
<evidence type="ECO:0000313" key="2">
    <source>
        <dbReference type="Proteomes" id="UP000032266"/>
    </source>
</evidence>
<keyword evidence="2" id="KW-1185">Reference proteome</keyword>
<dbReference type="EMBL" id="CP007142">
    <property type="protein sequence ID" value="AJQ96221.1"/>
    <property type="molecule type" value="Genomic_DNA"/>
</dbReference>
<accession>A0A0C5VPR9</accession>
<dbReference type="Proteomes" id="UP000032266">
    <property type="component" value="Chromosome"/>
</dbReference>
<reference evidence="1 2" key="1">
    <citation type="submission" date="2014-01" db="EMBL/GenBank/DDBJ databases">
        <title>Full genme sequencing of cellulolytic bacterium Gynuella sunshinyii YC6258T gen. nov., sp. nov.</title>
        <authorList>
            <person name="Khan H."/>
            <person name="Chung E.J."/>
            <person name="Chung Y.R."/>
        </authorList>
    </citation>
    <scope>NUCLEOTIDE SEQUENCE [LARGE SCALE GENOMIC DNA]</scope>
    <source>
        <strain evidence="1 2">YC6258</strain>
    </source>
</reference>
<gene>
    <name evidence="1" type="ORF">YC6258_04187</name>
</gene>
<name>A0A0C5VPR9_9GAMM</name>
<evidence type="ECO:0000313" key="1">
    <source>
        <dbReference type="EMBL" id="AJQ96221.1"/>
    </source>
</evidence>
<sequence>MTVDSKNVSNDYVFCNTLMFNTVRFFCVNWILKNSVFYAIVSEAKHKLAGLRELLTGQTCKAY</sequence>
<dbReference type="AlphaFoldDB" id="A0A0C5VPR9"/>
<protein>
    <submittedName>
        <fullName evidence="1">Uncharacterized protein</fullName>
    </submittedName>
</protein>
<dbReference type="HOGENOM" id="CLU_2879584_0_0_6"/>